<evidence type="ECO:0000313" key="5">
    <source>
        <dbReference type="Proteomes" id="UP000054248"/>
    </source>
</evidence>
<reference evidence="5" key="2">
    <citation type="submission" date="2015-01" db="EMBL/GenBank/DDBJ databases">
        <title>Evolutionary Origins and Diversification of the Mycorrhizal Mutualists.</title>
        <authorList>
            <consortium name="DOE Joint Genome Institute"/>
            <consortium name="Mycorrhizal Genomics Consortium"/>
            <person name="Kohler A."/>
            <person name="Kuo A."/>
            <person name="Nagy L.G."/>
            <person name="Floudas D."/>
            <person name="Copeland A."/>
            <person name="Barry K.W."/>
            <person name="Cichocki N."/>
            <person name="Veneault-Fourrey C."/>
            <person name="LaButti K."/>
            <person name="Lindquist E.A."/>
            <person name="Lipzen A."/>
            <person name="Lundell T."/>
            <person name="Morin E."/>
            <person name="Murat C."/>
            <person name="Riley R."/>
            <person name="Ohm R."/>
            <person name="Sun H."/>
            <person name="Tunlid A."/>
            <person name="Henrissat B."/>
            <person name="Grigoriev I.V."/>
            <person name="Hibbett D.S."/>
            <person name="Martin F."/>
        </authorList>
    </citation>
    <scope>NUCLEOTIDE SEQUENCE [LARGE SCALE GENOMIC DNA]</scope>
    <source>
        <strain evidence="5">MUT 4182</strain>
    </source>
</reference>
<accession>A0A0C3K5E2</accession>
<dbReference type="HOGENOM" id="CLU_598783_0_0_1"/>
<protein>
    <recommendedName>
        <fullName evidence="3">HSF-type DNA-binding domain-containing protein</fullName>
    </recommendedName>
</protein>
<sequence length="446" mass="48901">MQLSITALLEVPSPALLRPSFHEAAPETCNLLALLRLSLEATRMGPKAPPGPTERAEAPHLRQHESDVLMEEENDEQYVEPGPSSQPPGRICQSKFPYQLYRMIEDKQMEDYIRWDAPHVFQVLNIENFVKNALPEYFPRMKDAAGQAQPPMPCIPTSSVTIPQPFSQVDLYAKISQVEDAILQLKAGCMHQSAKESRLFAKEKRLLAREKLLFARETRLFAKEKRLATREKRLTAREKSLAARESRLEREFQPQEPSGEQRPISTQAGFSYPIDQTGSAELALDHDSEMGEAGDSLDGDGENACTPGIGTTDGGNVLGVFSHPETEATLDVSDPAPVTGQPPLQPSSSPLSTDPTPSLPYANEQQDPEEHNPGDPALYERVAAWQYSHFNPFSGSWWQQDSSAAVPASPPPASAHASSGPGSKGPVAQVPNKSPPGSGRCWLTRP</sequence>
<dbReference type="OrthoDB" id="10571450at2759"/>
<feature type="compositionally biased region" description="Acidic residues" evidence="2">
    <location>
        <begin position="290"/>
        <end position="301"/>
    </location>
</feature>
<dbReference type="Gene3D" id="1.10.10.10">
    <property type="entry name" value="Winged helix-like DNA-binding domain superfamily/Winged helix DNA-binding domain"/>
    <property type="match status" value="1"/>
</dbReference>
<reference evidence="4 5" key="1">
    <citation type="submission" date="2014-04" db="EMBL/GenBank/DDBJ databases">
        <authorList>
            <consortium name="DOE Joint Genome Institute"/>
            <person name="Kuo A."/>
            <person name="Girlanda M."/>
            <person name="Perotto S."/>
            <person name="Kohler A."/>
            <person name="Nagy L.G."/>
            <person name="Floudas D."/>
            <person name="Copeland A."/>
            <person name="Barry K.W."/>
            <person name="Cichocki N."/>
            <person name="Veneault-Fourrey C."/>
            <person name="LaButti K."/>
            <person name="Lindquist E.A."/>
            <person name="Lipzen A."/>
            <person name="Lundell T."/>
            <person name="Morin E."/>
            <person name="Murat C."/>
            <person name="Sun H."/>
            <person name="Tunlid A."/>
            <person name="Henrissat B."/>
            <person name="Grigoriev I.V."/>
            <person name="Hibbett D.S."/>
            <person name="Martin F."/>
            <person name="Nordberg H.P."/>
            <person name="Cantor M.N."/>
            <person name="Hua S.X."/>
        </authorList>
    </citation>
    <scope>NUCLEOTIDE SEQUENCE [LARGE SCALE GENOMIC DNA]</scope>
    <source>
        <strain evidence="4 5">MUT 4182</strain>
    </source>
</reference>
<keyword evidence="5" id="KW-1185">Reference proteome</keyword>
<dbReference type="EMBL" id="KN823520">
    <property type="protein sequence ID" value="KIO16608.1"/>
    <property type="molecule type" value="Genomic_DNA"/>
</dbReference>
<dbReference type="Pfam" id="PF00447">
    <property type="entry name" value="HSF_DNA-bind"/>
    <property type="match status" value="1"/>
</dbReference>
<feature type="region of interest" description="Disordered" evidence="2">
    <location>
        <begin position="396"/>
        <end position="446"/>
    </location>
</feature>
<dbReference type="AlphaFoldDB" id="A0A0C3K5E2"/>
<feature type="compositionally biased region" description="Low complexity" evidence="2">
    <location>
        <begin position="346"/>
        <end position="360"/>
    </location>
</feature>
<keyword evidence="1" id="KW-0238">DNA-binding</keyword>
<evidence type="ECO:0000259" key="3">
    <source>
        <dbReference type="Pfam" id="PF00447"/>
    </source>
</evidence>
<gene>
    <name evidence="4" type="ORF">M407DRAFT_231241</name>
</gene>
<organism evidence="4 5">
    <name type="scientific">Tulasnella calospora MUT 4182</name>
    <dbReference type="NCBI Taxonomy" id="1051891"/>
    <lineage>
        <taxon>Eukaryota</taxon>
        <taxon>Fungi</taxon>
        <taxon>Dikarya</taxon>
        <taxon>Basidiomycota</taxon>
        <taxon>Agaricomycotina</taxon>
        <taxon>Agaricomycetes</taxon>
        <taxon>Cantharellales</taxon>
        <taxon>Tulasnellaceae</taxon>
        <taxon>Tulasnella</taxon>
    </lineage>
</organism>
<feature type="region of interest" description="Disordered" evidence="2">
    <location>
        <begin position="43"/>
        <end position="62"/>
    </location>
</feature>
<feature type="region of interest" description="Disordered" evidence="2">
    <location>
        <begin position="236"/>
        <end position="272"/>
    </location>
</feature>
<dbReference type="Proteomes" id="UP000054248">
    <property type="component" value="Unassembled WGS sequence"/>
</dbReference>
<feature type="compositionally biased region" description="Basic and acidic residues" evidence="2">
    <location>
        <begin position="236"/>
        <end position="253"/>
    </location>
</feature>
<proteinExistence type="predicted"/>
<dbReference type="InterPro" id="IPR000232">
    <property type="entry name" value="HSF_DNA-bd"/>
</dbReference>
<feature type="region of interest" description="Disordered" evidence="2">
    <location>
        <begin position="289"/>
        <end position="378"/>
    </location>
</feature>
<dbReference type="GO" id="GO:0043565">
    <property type="term" value="F:sequence-specific DNA binding"/>
    <property type="evidence" value="ECO:0007669"/>
    <property type="project" value="InterPro"/>
</dbReference>
<dbReference type="InterPro" id="IPR036388">
    <property type="entry name" value="WH-like_DNA-bd_sf"/>
</dbReference>
<evidence type="ECO:0000313" key="4">
    <source>
        <dbReference type="EMBL" id="KIO16608.1"/>
    </source>
</evidence>
<feature type="compositionally biased region" description="Low complexity" evidence="2">
    <location>
        <begin position="414"/>
        <end position="426"/>
    </location>
</feature>
<feature type="domain" description="HSF-type DNA-binding" evidence="3">
    <location>
        <begin position="96"/>
        <end position="139"/>
    </location>
</feature>
<dbReference type="GO" id="GO:0003700">
    <property type="term" value="F:DNA-binding transcription factor activity"/>
    <property type="evidence" value="ECO:0007669"/>
    <property type="project" value="InterPro"/>
</dbReference>
<evidence type="ECO:0000256" key="1">
    <source>
        <dbReference type="ARBA" id="ARBA00023125"/>
    </source>
</evidence>
<feature type="compositionally biased region" description="Polar residues" evidence="2">
    <location>
        <begin position="255"/>
        <end position="272"/>
    </location>
</feature>
<name>A0A0C3K5E2_9AGAM</name>
<feature type="region of interest" description="Disordered" evidence="2">
    <location>
        <begin position="70"/>
        <end position="89"/>
    </location>
</feature>
<evidence type="ECO:0000256" key="2">
    <source>
        <dbReference type="SAM" id="MobiDB-lite"/>
    </source>
</evidence>